<evidence type="ECO:0000256" key="6">
    <source>
        <dbReference type="SAM" id="MobiDB-lite"/>
    </source>
</evidence>
<comment type="cofactor">
    <cofactor evidence="1">
        <name>FAD</name>
        <dbReference type="ChEBI" id="CHEBI:57692"/>
    </cofactor>
</comment>
<evidence type="ECO:0000256" key="5">
    <source>
        <dbReference type="ARBA" id="ARBA00023002"/>
    </source>
</evidence>
<evidence type="ECO:0008006" key="11">
    <source>
        <dbReference type="Google" id="ProtNLM"/>
    </source>
</evidence>
<sequence length="1295" mass="143094">MDAFIKEIDRRLAELLLRRTSACGGWEKLKEAQYKGEPSSSAEPSLCPGPRRLMHSRGPPNHFKPASRMEDLAAVEAQRACVATVEALHKELVASGTREEALKRDNKRLVHDLGVITAAYDELQHKMRRVSDAASTSASIWRRRAEEAERKSDKAEEERRRLIKKVRSLQDSLTMLRRREDTRASEETRVGNTDSLRAKLRSLEEENAALRGKVDLLEEKNRRESTSTRALRSSRKRAEVKLQEVQAENRSLRESLLLAECTTDLTGDHGHKEGSSMKREEAELSVSLPAFDWSKAQERFTPPKYIMRQSDSTRIDMFERLPEPFGLVNFGVAPDHPEVKNVRNEFRGVAHEYHDRFRLFAAAEPKLSTLQQHYDGIVVATGAQAANRLELPGSESVQRGILTARDFVSSQPNSPPPKRSSGEVVVIGLGNVALDVARVLSKSAEEFADTEISKEALRWLSDRPTDSGKVTVIGRRGFPEAKFTNKELREITRISGVTARAYESELVGKEDWHLDRAKKRGLHLVEEMVSHGPSATGREILLRFHSVPRRVLTSADGRTLKGILVEHPDGTTEVIPCSLLVEAVRFKVVPPVATSQPGAASDCVTDDLQIDSRTGGMAHDGTGRVFRPGLYLAGWAKRGPTGIIAANIPCSQATANAVVEDISKWRMLHGEGEEVDESDAWMWWVEALCRFLLHWHSSMSLPSTALSTTLMRGLPARFRDLEALAKKSATDINIVLCRAPSAEVAQQAFDLGVWPLHKQTARKLWEIMAAQTQGFVVLVIALPASDYSTTGRGHYLGYGVAVCPAEAEEVGAFGNGFPEACRVHWITKDIKVPYSAASRLVNGLNNNYRIELTRDGFEVDIENGTKLLQILSPRFEARDSPTDGAQDCRGSAVGCDTVFTSSSTITTTTTSSVMTTTVGSGTTANTFTTPDTTTTSSTSTSPRTTVMPSFDDLRGSWCNTYAGVDPEALWIVDFLTFHDNGDLLLQSRGVAFVMQYFWEGNTMYVYDLRSEGGGDPGFSSLRFTYSVVDGIAELTGYLKVESMGVFYPSGVKNVCGPVTTRFPGASTGTSTRSTTSSGPTVTPTEDALAGTWCGEAGDTFDSIGFSGNTLAIRYNGEVYFMQYFWEVNRIYTYDADPVLEAEISLVFSTIKMSYFVNSMSVQLGNEHAGTYTRDGTCAPLPGVAGVTPPSVATLSYTTWCFNEDTDLPPFNIRFTESYMTLQIFSGDYFNGWKNPVLAAEYRISSSDIRLTAQDDGFSSLVEFAQGNFRLVFHGDWLTLIRQNGEHLPHPKIDRC</sequence>
<dbReference type="InterPro" id="IPR023753">
    <property type="entry name" value="FAD/NAD-binding_dom"/>
</dbReference>
<keyword evidence="4" id="KW-0521">NADP</keyword>
<evidence type="ECO:0000259" key="8">
    <source>
        <dbReference type="Pfam" id="PF07992"/>
    </source>
</evidence>
<dbReference type="OrthoDB" id="333024at2759"/>
<organism evidence="9 10">
    <name type="scientific">Perkinsus olseni</name>
    <name type="common">Perkinsus atlanticus</name>
    <dbReference type="NCBI Taxonomy" id="32597"/>
    <lineage>
        <taxon>Eukaryota</taxon>
        <taxon>Sar</taxon>
        <taxon>Alveolata</taxon>
        <taxon>Perkinsozoa</taxon>
        <taxon>Perkinsea</taxon>
        <taxon>Perkinsida</taxon>
        <taxon>Perkinsidae</taxon>
        <taxon>Perkinsus</taxon>
    </lineage>
</organism>
<dbReference type="PANTHER" id="PTHR48467:SF1">
    <property type="entry name" value="GLUTAMATE SYNTHASE 1 [NADH], CHLOROPLASTIC-LIKE"/>
    <property type="match status" value="1"/>
</dbReference>
<comment type="caution">
    <text evidence="9">The sequence shown here is derived from an EMBL/GenBank/DDBJ whole genome shotgun (WGS) entry which is preliminary data.</text>
</comment>
<feature type="domain" description="FAD/NAD(P)-binding" evidence="8">
    <location>
        <begin position="369"/>
        <end position="490"/>
    </location>
</feature>
<dbReference type="InterPro" id="IPR036188">
    <property type="entry name" value="FAD/NAD-bd_sf"/>
</dbReference>
<evidence type="ECO:0000256" key="2">
    <source>
        <dbReference type="ARBA" id="ARBA00022630"/>
    </source>
</evidence>
<evidence type="ECO:0000313" key="10">
    <source>
        <dbReference type="Proteomes" id="UP000541610"/>
    </source>
</evidence>
<gene>
    <name evidence="9" type="ORF">FOZ60_003660</name>
</gene>
<dbReference type="Gene3D" id="3.10.590.10">
    <property type="entry name" value="ph1033 like domains"/>
    <property type="match status" value="1"/>
</dbReference>
<dbReference type="GO" id="GO:0003723">
    <property type="term" value="F:RNA binding"/>
    <property type="evidence" value="ECO:0007669"/>
    <property type="project" value="InterPro"/>
</dbReference>
<feature type="compositionally biased region" description="Basic and acidic residues" evidence="6">
    <location>
        <begin position="143"/>
        <end position="159"/>
    </location>
</feature>
<feature type="region of interest" description="Disordered" evidence="6">
    <location>
        <begin position="924"/>
        <end position="943"/>
    </location>
</feature>
<evidence type="ECO:0000313" key="9">
    <source>
        <dbReference type="EMBL" id="KAF4695651.1"/>
    </source>
</evidence>
<feature type="region of interest" description="Disordered" evidence="6">
    <location>
        <begin position="135"/>
        <end position="159"/>
    </location>
</feature>
<dbReference type="EMBL" id="JABANP010000018">
    <property type="protein sequence ID" value="KAF4695651.1"/>
    <property type="molecule type" value="Genomic_DNA"/>
</dbReference>
<keyword evidence="2" id="KW-0285">Flavoprotein</keyword>
<evidence type="ECO:0000259" key="7">
    <source>
        <dbReference type="Pfam" id="PF04146"/>
    </source>
</evidence>
<dbReference type="InterPro" id="IPR007275">
    <property type="entry name" value="YTH_domain"/>
</dbReference>
<name>A0A7J6PJL9_PEROL</name>
<dbReference type="Gene3D" id="3.40.50.720">
    <property type="entry name" value="NAD(P)-binding Rossmann-like Domain"/>
    <property type="match status" value="1"/>
</dbReference>
<keyword evidence="5" id="KW-0560">Oxidoreductase</keyword>
<protein>
    <recommendedName>
        <fullName evidence="11">NADPH:adrenodoxin oxidoreductase, mitochondrial</fullName>
    </recommendedName>
</protein>
<dbReference type="PRINTS" id="PR00419">
    <property type="entry name" value="ADXRDTASE"/>
</dbReference>
<accession>A0A7J6PJL9</accession>
<dbReference type="Pfam" id="PF07992">
    <property type="entry name" value="Pyr_redox_2"/>
    <property type="match status" value="1"/>
</dbReference>
<reference evidence="9 10" key="1">
    <citation type="submission" date="2020-04" db="EMBL/GenBank/DDBJ databases">
        <title>Perkinsus olseni comparative genomics.</title>
        <authorList>
            <person name="Bogema D.R."/>
        </authorList>
    </citation>
    <scope>NUCLEOTIDE SEQUENCE [LARGE SCALE GENOMIC DNA]</scope>
    <source>
        <strain evidence="9">00978-12</strain>
    </source>
</reference>
<dbReference type="Gene3D" id="3.50.50.60">
    <property type="entry name" value="FAD/NAD(P)-binding domain"/>
    <property type="match status" value="1"/>
</dbReference>
<proteinExistence type="predicted"/>
<evidence type="ECO:0000256" key="3">
    <source>
        <dbReference type="ARBA" id="ARBA00022827"/>
    </source>
</evidence>
<dbReference type="GO" id="GO:0016491">
    <property type="term" value="F:oxidoreductase activity"/>
    <property type="evidence" value="ECO:0007669"/>
    <property type="project" value="UniProtKB-KW"/>
</dbReference>
<dbReference type="Proteomes" id="UP000541610">
    <property type="component" value="Unassembled WGS sequence"/>
</dbReference>
<dbReference type="Pfam" id="PF04146">
    <property type="entry name" value="YTH"/>
    <property type="match status" value="1"/>
</dbReference>
<dbReference type="SUPFAM" id="SSF51971">
    <property type="entry name" value="Nucleotide-binding domain"/>
    <property type="match status" value="1"/>
</dbReference>
<keyword evidence="3" id="KW-0274">FAD</keyword>
<dbReference type="InterPro" id="IPR055275">
    <property type="entry name" value="Ferredox_Rdtase"/>
</dbReference>
<feature type="domain" description="YTH" evidence="7">
    <location>
        <begin position="741"/>
        <end position="871"/>
    </location>
</feature>
<evidence type="ECO:0000256" key="1">
    <source>
        <dbReference type="ARBA" id="ARBA00001974"/>
    </source>
</evidence>
<dbReference type="PANTHER" id="PTHR48467">
    <property type="entry name" value="GLUTAMATE SYNTHASE 1 [NADH], CHLOROPLASTIC-LIKE"/>
    <property type="match status" value="1"/>
</dbReference>
<evidence type="ECO:0000256" key="4">
    <source>
        <dbReference type="ARBA" id="ARBA00022857"/>
    </source>
</evidence>